<protein>
    <submittedName>
        <fullName evidence="2">Maltose-binding periplasmic protein</fullName>
    </submittedName>
</protein>
<feature type="signal peptide" evidence="1">
    <location>
        <begin position="1"/>
        <end position="21"/>
    </location>
</feature>
<keyword evidence="1" id="KW-0732">Signal</keyword>
<dbReference type="CDD" id="cd13585">
    <property type="entry name" value="PBP2_TMBP_like"/>
    <property type="match status" value="1"/>
</dbReference>
<dbReference type="InterPro" id="IPR006059">
    <property type="entry name" value="SBP"/>
</dbReference>
<proteinExistence type="predicted"/>
<feature type="chain" id="PRO_5021724321" evidence="1">
    <location>
        <begin position="22"/>
        <end position="417"/>
    </location>
</feature>
<dbReference type="Gene3D" id="3.40.190.10">
    <property type="entry name" value="Periplasmic binding protein-like II"/>
    <property type="match status" value="1"/>
</dbReference>
<gene>
    <name evidence="2" type="primary">malE</name>
    <name evidence="2" type="ORF">DLSSTS7063_01930</name>
</gene>
<dbReference type="Proteomes" id="UP000398619">
    <property type="component" value="Unassembled WGS sequence"/>
</dbReference>
<dbReference type="InterPro" id="IPR050490">
    <property type="entry name" value="Bact_solute-bd_prot1"/>
</dbReference>
<dbReference type="PROSITE" id="PS51257">
    <property type="entry name" value="PROKAR_LIPOPROTEIN"/>
    <property type="match status" value="1"/>
</dbReference>
<evidence type="ECO:0000256" key="1">
    <source>
        <dbReference type="SAM" id="SignalP"/>
    </source>
</evidence>
<evidence type="ECO:0000313" key="3">
    <source>
        <dbReference type="Proteomes" id="UP000398619"/>
    </source>
</evidence>
<sequence length="417" mass="46649">MKKRFLAAFMAAAMVVGMVSGCGSSKSSSKSSGKTSLNLWMPAFADADGKVTDKDFWTEKMKKFEKDNNCNVKVTIVPWDNYEEKYLTGTTSDNGPDVGYMYKEMFYDYIDMGALVNIDKYFTKKEKSNYIYYKQGYNDGGQYGLPVVVGNPRILVANMDILKQAGIDKVPSTWDELTATCKAVKEKVPNVAPFIQDWGNPHYGSLNEIFWPYFWSAGGQIVDKKGNLTINSSAGQKAVDYIYNLKQNGYLPDSCTSNDDTKETMKNGEAAMAIIASSNALDLDGNINWDFQPVLKGPAGAKTFVAADSLVMFDKCENKDLAAKLMKYITSADVMSDFHKKVSEQPPITKDETYTGDKRFENLFSDYADNFETLPVFKGSTSMYDSLFKNMQSMMLGDMKSSEVLKQTTDYYDSNLK</sequence>
<reference evidence="2 3" key="1">
    <citation type="submission" date="2019-07" db="EMBL/GenBank/DDBJ databases">
        <authorList>
            <person name="Hibberd C M."/>
            <person name="Gehrig L. J."/>
            <person name="Chang H.-W."/>
            <person name="Venkatesh S."/>
        </authorList>
    </citation>
    <scope>NUCLEOTIDE SEQUENCE [LARGE SCALE GENOMIC DNA]</scope>
    <source>
        <strain evidence="2">Dorea_longicatena_SSTS_Bg7063</strain>
    </source>
</reference>
<dbReference type="RefSeq" id="WP_243123573.1">
    <property type="nucleotide sequence ID" value="NZ_CABHNM010000044.1"/>
</dbReference>
<dbReference type="SUPFAM" id="SSF53850">
    <property type="entry name" value="Periplasmic binding protein-like II"/>
    <property type="match status" value="1"/>
</dbReference>
<dbReference type="AlphaFoldDB" id="A0A564TZP1"/>
<organism evidence="2 3">
    <name type="scientific">Dorea longicatena</name>
    <dbReference type="NCBI Taxonomy" id="88431"/>
    <lineage>
        <taxon>Bacteria</taxon>
        <taxon>Bacillati</taxon>
        <taxon>Bacillota</taxon>
        <taxon>Clostridia</taxon>
        <taxon>Lachnospirales</taxon>
        <taxon>Lachnospiraceae</taxon>
        <taxon>Dorea</taxon>
    </lineage>
</organism>
<dbReference type="PANTHER" id="PTHR43649">
    <property type="entry name" value="ARABINOSE-BINDING PROTEIN-RELATED"/>
    <property type="match status" value="1"/>
</dbReference>
<accession>A0A564TZP1</accession>
<dbReference type="Pfam" id="PF01547">
    <property type="entry name" value="SBP_bac_1"/>
    <property type="match status" value="1"/>
</dbReference>
<evidence type="ECO:0000313" key="2">
    <source>
        <dbReference type="EMBL" id="VUX12642.1"/>
    </source>
</evidence>
<name>A0A564TZP1_9FIRM</name>
<dbReference type="PANTHER" id="PTHR43649:SF12">
    <property type="entry name" value="DIACETYLCHITOBIOSE BINDING PROTEIN DASA"/>
    <property type="match status" value="1"/>
</dbReference>
<dbReference type="EMBL" id="CABHNM010000044">
    <property type="protein sequence ID" value="VUX12642.1"/>
    <property type="molecule type" value="Genomic_DNA"/>
</dbReference>